<comment type="caution">
    <text evidence="2">The sequence shown here is derived from an EMBL/GenBank/DDBJ whole genome shotgun (WGS) entry which is preliminary data.</text>
</comment>
<feature type="domain" description="Pirin C-terminal" evidence="1">
    <location>
        <begin position="1"/>
        <end position="26"/>
    </location>
</feature>
<reference evidence="2 3" key="1">
    <citation type="submission" date="2012-05" db="EMBL/GenBank/DDBJ databases">
        <title>Genome sequence of Nitritalea halalkaliphila LW7.</title>
        <authorList>
            <person name="Jangir P.K."/>
            <person name="Singh A."/>
            <person name="Shivaji S."/>
            <person name="Sharma R."/>
        </authorList>
    </citation>
    <scope>NUCLEOTIDE SEQUENCE [LARGE SCALE GENOMIC DNA]</scope>
    <source>
        <strain evidence="2 3">LW7</strain>
    </source>
</reference>
<gene>
    <name evidence="2" type="ORF">A3SI_13068</name>
</gene>
<organism evidence="2 3">
    <name type="scientific">Nitritalea halalkaliphila LW7</name>
    <dbReference type="NCBI Taxonomy" id="1189621"/>
    <lineage>
        <taxon>Bacteria</taxon>
        <taxon>Pseudomonadati</taxon>
        <taxon>Bacteroidota</taxon>
        <taxon>Cytophagia</taxon>
        <taxon>Cytophagales</taxon>
        <taxon>Cyclobacteriaceae</taxon>
        <taxon>Nitritalea</taxon>
    </lineage>
</organism>
<dbReference type="InterPro" id="IPR014710">
    <property type="entry name" value="RmlC-like_jellyroll"/>
</dbReference>
<proteinExistence type="predicted"/>
<dbReference type="EMBL" id="AJYA01000029">
    <property type="protein sequence ID" value="EIM75574.1"/>
    <property type="molecule type" value="Genomic_DNA"/>
</dbReference>
<keyword evidence="3" id="KW-1185">Reference proteome</keyword>
<evidence type="ECO:0000259" key="1">
    <source>
        <dbReference type="Pfam" id="PF05726"/>
    </source>
</evidence>
<dbReference type="Gene3D" id="2.60.120.10">
    <property type="entry name" value="Jelly Rolls"/>
    <property type="match status" value="1"/>
</dbReference>
<name>I5C172_9BACT</name>
<dbReference type="Proteomes" id="UP000005551">
    <property type="component" value="Unassembled WGS sequence"/>
</dbReference>
<dbReference type="InterPro" id="IPR011051">
    <property type="entry name" value="RmlC_Cupin_sf"/>
</dbReference>
<dbReference type="SUPFAM" id="SSF51182">
    <property type="entry name" value="RmlC-like cupins"/>
    <property type="match status" value="1"/>
</dbReference>
<sequence length="29" mass="3530">MQGPFVMNSMREIQEAYMDYQNGRFGRWS</sequence>
<evidence type="ECO:0000313" key="2">
    <source>
        <dbReference type="EMBL" id="EIM75574.1"/>
    </source>
</evidence>
<protein>
    <submittedName>
        <fullName evidence="2">Pirin</fullName>
    </submittedName>
</protein>
<evidence type="ECO:0000313" key="3">
    <source>
        <dbReference type="Proteomes" id="UP000005551"/>
    </source>
</evidence>
<dbReference type="Pfam" id="PF05726">
    <property type="entry name" value="Pirin_C"/>
    <property type="match status" value="1"/>
</dbReference>
<dbReference type="InterPro" id="IPR008778">
    <property type="entry name" value="Pirin_C_dom"/>
</dbReference>
<dbReference type="AlphaFoldDB" id="I5C172"/>
<accession>I5C172</accession>